<dbReference type="Pfam" id="PF12298">
    <property type="entry name" value="Bot1p"/>
    <property type="match status" value="1"/>
</dbReference>
<dbReference type="PANTHER" id="PTHR28158:SF1">
    <property type="entry name" value="SMALL RIBOSOMAL SUBUNIT PROTEIN MS45"/>
    <property type="match status" value="1"/>
</dbReference>
<evidence type="ECO:0000256" key="1">
    <source>
        <dbReference type="SAM" id="MobiDB-lite"/>
    </source>
</evidence>
<dbReference type="OrthoDB" id="10052321at2759"/>
<dbReference type="AlphaFoldDB" id="A0A5C3L3E1"/>
<evidence type="ECO:0000313" key="2">
    <source>
        <dbReference type="EMBL" id="TFK26676.1"/>
    </source>
</evidence>
<organism evidence="2 3">
    <name type="scientific">Coprinopsis marcescibilis</name>
    <name type="common">Agaric fungus</name>
    <name type="synonym">Psathyrella marcescibilis</name>
    <dbReference type="NCBI Taxonomy" id="230819"/>
    <lineage>
        <taxon>Eukaryota</taxon>
        <taxon>Fungi</taxon>
        <taxon>Dikarya</taxon>
        <taxon>Basidiomycota</taxon>
        <taxon>Agaricomycotina</taxon>
        <taxon>Agaricomycetes</taxon>
        <taxon>Agaricomycetidae</taxon>
        <taxon>Agaricales</taxon>
        <taxon>Agaricineae</taxon>
        <taxon>Psathyrellaceae</taxon>
        <taxon>Coprinopsis</taxon>
    </lineage>
</organism>
<sequence length="331" mass="37756">MFPLSLANILRPAARVARITRQRPPRFISSTSCRTADASLSATSVEADSLPQEADEVVESRLEEGEGVTEPETYKEFLERVAFKYREASPTNWLAPSTPFPMNPSFRPPPPISDAQREVMYSMYMSDPEMYSVRALAQKYNLSIKRVDAILRLKGLERAYTKNKRLQTGFLKGMEKLLGATTHKSVVSSEDRRDVHEADLLEQDENRDALRQRYQRAYWESIPEGGVEPVLPGSLEHARHKAQRYAEKADKFKSIPELLKPVKDTPFMKRPQKVVVCARDTRPTLKFIDVGAKFLDVNQRVNQIVAASRRSAQRRRTARGRLHRRSKIASS</sequence>
<dbReference type="PANTHER" id="PTHR28158">
    <property type="entry name" value="37S RIBOSOMAL PROTEIN S35, MITOCHONDRIAL"/>
    <property type="match status" value="1"/>
</dbReference>
<accession>A0A5C3L3E1</accession>
<dbReference type="InterPro" id="IPR021036">
    <property type="entry name" value="Ribosomal_mS45"/>
</dbReference>
<dbReference type="GO" id="GO:0005763">
    <property type="term" value="C:mitochondrial small ribosomal subunit"/>
    <property type="evidence" value="ECO:0007669"/>
    <property type="project" value="TreeGrafter"/>
</dbReference>
<dbReference type="GO" id="GO:0032543">
    <property type="term" value="P:mitochondrial translation"/>
    <property type="evidence" value="ECO:0007669"/>
    <property type="project" value="TreeGrafter"/>
</dbReference>
<protein>
    <submittedName>
        <fullName evidence="2">Uncharacterized protein</fullName>
    </submittedName>
</protein>
<dbReference type="Proteomes" id="UP000307440">
    <property type="component" value="Unassembled WGS sequence"/>
</dbReference>
<proteinExistence type="predicted"/>
<reference evidence="2 3" key="1">
    <citation type="journal article" date="2019" name="Nat. Ecol. Evol.">
        <title>Megaphylogeny resolves global patterns of mushroom evolution.</title>
        <authorList>
            <person name="Varga T."/>
            <person name="Krizsan K."/>
            <person name="Foldi C."/>
            <person name="Dima B."/>
            <person name="Sanchez-Garcia M."/>
            <person name="Sanchez-Ramirez S."/>
            <person name="Szollosi G.J."/>
            <person name="Szarkandi J.G."/>
            <person name="Papp V."/>
            <person name="Albert L."/>
            <person name="Andreopoulos W."/>
            <person name="Angelini C."/>
            <person name="Antonin V."/>
            <person name="Barry K.W."/>
            <person name="Bougher N.L."/>
            <person name="Buchanan P."/>
            <person name="Buyck B."/>
            <person name="Bense V."/>
            <person name="Catcheside P."/>
            <person name="Chovatia M."/>
            <person name="Cooper J."/>
            <person name="Damon W."/>
            <person name="Desjardin D."/>
            <person name="Finy P."/>
            <person name="Geml J."/>
            <person name="Haridas S."/>
            <person name="Hughes K."/>
            <person name="Justo A."/>
            <person name="Karasinski D."/>
            <person name="Kautmanova I."/>
            <person name="Kiss B."/>
            <person name="Kocsube S."/>
            <person name="Kotiranta H."/>
            <person name="LaButti K.M."/>
            <person name="Lechner B.E."/>
            <person name="Liimatainen K."/>
            <person name="Lipzen A."/>
            <person name="Lukacs Z."/>
            <person name="Mihaltcheva S."/>
            <person name="Morgado L.N."/>
            <person name="Niskanen T."/>
            <person name="Noordeloos M.E."/>
            <person name="Ohm R.A."/>
            <person name="Ortiz-Santana B."/>
            <person name="Ovrebo C."/>
            <person name="Racz N."/>
            <person name="Riley R."/>
            <person name="Savchenko A."/>
            <person name="Shiryaev A."/>
            <person name="Soop K."/>
            <person name="Spirin V."/>
            <person name="Szebenyi C."/>
            <person name="Tomsovsky M."/>
            <person name="Tulloss R.E."/>
            <person name="Uehling J."/>
            <person name="Grigoriev I.V."/>
            <person name="Vagvolgyi C."/>
            <person name="Papp T."/>
            <person name="Martin F.M."/>
            <person name="Miettinen O."/>
            <person name="Hibbett D.S."/>
            <person name="Nagy L.G."/>
        </authorList>
    </citation>
    <scope>NUCLEOTIDE SEQUENCE [LARGE SCALE GENOMIC DNA]</scope>
    <source>
        <strain evidence="2 3">CBS 121175</strain>
    </source>
</reference>
<dbReference type="GO" id="GO:0003735">
    <property type="term" value="F:structural constituent of ribosome"/>
    <property type="evidence" value="ECO:0007669"/>
    <property type="project" value="TreeGrafter"/>
</dbReference>
<feature type="compositionally biased region" description="Basic residues" evidence="1">
    <location>
        <begin position="311"/>
        <end position="331"/>
    </location>
</feature>
<keyword evidence="3" id="KW-1185">Reference proteome</keyword>
<evidence type="ECO:0000313" key="3">
    <source>
        <dbReference type="Proteomes" id="UP000307440"/>
    </source>
</evidence>
<feature type="region of interest" description="Disordered" evidence="1">
    <location>
        <begin position="308"/>
        <end position="331"/>
    </location>
</feature>
<dbReference type="EMBL" id="ML210172">
    <property type="protein sequence ID" value="TFK26676.1"/>
    <property type="molecule type" value="Genomic_DNA"/>
</dbReference>
<gene>
    <name evidence="2" type="ORF">FA15DRAFT_667149</name>
</gene>
<name>A0A5C3L3E1_COPMA</name>